<feature type="region of interest" description="Disordered" evidence="6">
    <location>
        <begin position="1"/>
        <end position="23"/>
    </location>
</feature>
<keyword evidence="4" id="KW-0720">Serine protease</keyword>
<dbReference type="SUPFAM" id="SSF53474">
    <property type="entry name" value="alpha/beta-Hydrolases"/>
    <property type="match status" value="1"/>
</dbReference>
<evidence type="ECO:0000259" key="7">
    <source>
        <dbReference type="Pfam" id="PF00326"/>
    </source>
</evidence>
<protein>
    <submittedName>
        <fullName evidence="8">Putative dipeptidyl aminopeptidase</fullName>
    </submittedName>
</protein>
<dbReference type="GO" id="GO:0008239">
    <property type="term" value="F:dipeptidyl-peptidase activity"/>
    <property type="evidence" value="ECO:0007669"/>
    <property type="project" value="TreeGrafter"/>
</dbReference>
<comment type="subcellular location">
    <subcellularLocation>
        <location evidence="1">Vacuole membrane</location>
        <topology evidence="1">Single-pass type II membrane protein</topology>
    </subcellularLocation>
</comment>
<sequence length="197" mass="22280">MTVHEVLPVADEDPKPPSFPPIRKRDQAACPAPFRTGGYRQWASKSYVDPKRIGIWGWSYGGFMASKVLEVNEGIRSLGISVAPVTSWLMYDSIYTERYMNLPELNPGGYVNASISHVEGFKNANFLLAHGSGDDNVHYANSAHLIDMLTSEQVRGWRFRMFTDSDHSITKRGGNREVYEFMTEFLVEKWGKGELLN</sequence>
<evidence type="ECO:0000256" key="6">
    <source>
        <dbReference type="SAM" id="MobiDB-lite"/>
    </source>
</evidence>
<evidence type="ECO:0000256" key="4">
    <source>
        <dbReference type="ARBA" id="ARBA00022825"/>
    </source>
</evidence>
<gene>
    <name evidence="8" type="ORF">WG66_3628</name>
</gene>
<proteinExistence type="predicted"/>
<evidence type="ECO:0000256" key="5">
    <source>
        <dbReference type="ARBA" id="ARBA00023180"/>
    </source>
</evidence>
<dbReference type="EMBL" id="LATX01001075">
    <property type="protein sequence ID" value="KTB43792.1"/>
    <property type="molecule type" value="Genomic_DNA"/>
</dbReference>
<dbReference type="PANTHER" id="PTHR11731">
    <property type="entry name" value="PROTEASE FAMILY S9B,C DIPEPTIDYL-PEPTIDASE IV-RELATED"/>
    <property type="match status" value="1"/>
</dbReference>
<comment type="caution">
    <text evidence="8">The sequence shown here is derived from an EMBL/GenBank/DDBJ whole genome shotgun (WGS) entry which is preliminary data.</text>
</comment>
<dbReference type="InterPro" id="IPR001375">
    <property type="entry name" value="Peptidase_S9_cat"/>
</dbReference>
<dbReference type="AlphaFoldDB" id="A0A0W0G5E6"/>
<keyword evidence="5" id="KW-0325">Glycoprotein</keyword>
<name>A0A0W0G5E6_MONRR</name>
<dbReference type="GO" id="GO:0005774">
    <property type="term" value="C:vacuolar membrane"/>
    <property type="evidence" value="ECO:0007669"/>
    <property type="project" value="UniProtKB-SubCell"/>
</dbReference>
<organism evidence="8 9">
    <name type="scientific">Moniliophthora roreri</name>
    <name type="common">Frosty pod rot fungus</name>
    <name type="synonym">Monilia roreri</name>
    <dbReference type="NCBI Taxonomy" id="221103"/>
    <lineage>
        <taxon>Eukaryota</taxon>
        <taxon>Fungi</taxon>
        <taxon>Dikarya</taxon>
        <taxon>Basidiomycota</taxon>
        <taxon>Agaricomycotina</taxon>
        <taxon>Agaricomycetes</taxon>
        <taxon>Agaricomycetidae</taxon>
        <taxon>Agaricales</taxon>
        <taxon>Marasmiineae</taxon>
        <taxon>Marasmiaceae</taxon>
        <taxon>Moniliophthora</taxon>
    </lineage>
</organism>
<keyword evidence="2 8" id="KW-0378">Hydrolase</keyword>
<keyword evidence="2 8" id="KW-0031">Aminopeptidase</keyword>
<dbReference type="GO" id="GO:0004177">
    <property type="term" value="F:aminopeptidase activity"/>
    <property type="evidence" value="ECO:0007669"/>
    <property type="project" value="UniProtKB-KW"/>
</dbReference>
<dbReference type="Proteomes" id="UP000054988">
    <property type="component" value="Unassembled WGS sequence"/>
</dbReference>
<dbReference type="InterPro" id="IPR029058">
    <property type="entry name" value="AB_hydrolase_fold"/>
</dbReference>
<accession>A0A0W0G5E6</accession>
<dbReference type="GO" id="GO:0005886">
    <property type="term" value="C:plasma membrane"/>
    <property type="evidence" value="ECO:0007669"/>
    <property type="project" value="TreeGrafter"/>
</dbReference>
<reference evidence="8 9" key="1">
    <citation type="submission" date="2015-12" db="EMBL/GenBank/DDBJ databases">
        <title>Draft genome sequence of Moniliophthora roreri, the causal agent of frosty pod rot of cacao.</title>
        <authorList>
            <person name="Aime M.C."/>
            <person name="Diaz-Valderrama J.R."/>
            <person name="Kijpornyongpan T."/>
            <person name="Phillips-Mora W."/>
        </authorList>
    </citation>
    <scope>NUCLEOTIDE SEQUENCE [LARGE SCALE GENOMIC DNA]</scope>
    <source>
        <strain evidence="8 9">MCA 2952</strain>
    </source>
</reference>
<evidence type="ECO:0000256" key="3">
    <source>
        <dbReference type="ARBA" id="ARBA00022554"/>
    </source>
</evidence>
<dbReference type="GO" id="GO:0008236">
    <property type="term" value="F:serine-type peptidase activity"/>
    <property type="evidence" value="ECO:0007669"/>
    <property type="project" value="UniProtKB-KW"/>
</dbReference>
<evidence type="ECO:0000256" key="2">
    <source>
        <dbReference type="ARBA" id="ARBA00022438"/>
    </source>
</evidence>
<keyword evidence="2 8" id="KW-0645">Protease</keyword>
<dbReference type="GO" id="GO:0006508">
    <property type="term" value="P:proteolysis"/>
    <property type="evidence" value="ECO:0007669"/>
    <property type="project" value="InterPro"/>
</dbReference>
<dbReference type="Pfam" id="PF00326">
    <property type="entry name" value="Peptidase_S9"/>
    <property type="match status" value="1"/>
</dbReference>
<feature type="domain" description="Peptidase S9 prolyl oligopeptidase catalytic" evidence="7">
    <location>
        <begin position="40"/>
        <end position="191"/>
    </location>
</feature>
<keyword evidence="3" id="KW-0926">Vacuole</keyword>
<evidence type="ECO:0000313" key="8">
    <source>
        <dbReference type="EMBL" id="KTB43792.1"/>
    </source>
</evidence>
<dbReference type="PANTHER" id="PTHR11731:SF200">
    <property type="entry name" value="DIPEPTIDYL PEPTIDASE 10, ISOFORM B"/>
    <property type="match status" value="1"/>
</dbReference>
<evidence type="ECO:0000313" key="9">
    <source>
        <dbReference type="Proteomes" id="UP000054988"/>
    </source>
</evidence>
<dbReference type="InterPro" id="IPR050278">
    <property type="entry name" value="Serine_Prot_S9B/DPPIV"/>
</dbReference>
<evidence type="ECO:0000256" key="1">
    <source>
        <dbReference type="ARBA" id="ARBA00004576"/>
    </source>
</evidence>
<dbReference type="Gene3D" id="3.40.50.1820">
    <property type="entry name" value="alpha/beta hydrolase"/>
    <property type="match status" value="1"/>
</dbReference>